<dbReference type="Pfam" id="PF10602">
    <property type="entry name" value="RPN7"/>
    <property type="match status" value="1"/>
</dbReference>
<evidence type="ECO:0000259" key="3">
    <source>
        <dbReference type="PROSITE" id="PS50250"/>
    </source>
</evidence>
<feature type="region of interest" description="Disordered" evidence="2">
    <location>
        <begin position="1"/>
        <end position="20"/>
    </location>
</feature>
<evidence type="ECO:0000256" key="1">
    <source>
        <dbReference type="ARBA" id="ARBA00022942"/>
    </source>
</evidence>
<feature type="domain" description="PCI" evidence="3">
    <location>
        <begin position="218"/>
        <end position="386"/>
    </location>
</feature>
<accession>A0A024GI00</accession>
<dbReference type="InParanoid" id="A0A024GI00"/>
<dbReference type="InterPro" id="IPR049549">
    <property type="entry name" value="RPN7_PSMD6_C"/>
</dbReference>
<proteinExistence type="predicted"/>
<gene>
    <name evidence="4" type="ORF">BN9_068580</name>
</gene>
<dbReference type="InterPro" id="IPR036390">
    <property type="entry name" value="WH_DNA-bd_sf"/>
</dbReference>
<dbReference type="InterPro" id="IPR045135">
    <property type="entry name" value="Rpn7_N"/>
</dbReference>
<dbReference type="SMART" id="SM00088">
    <property type="entry name" value="PINT"/>
    <property type="match status" value="1"/>
</dbReference>
<evidence type="ECO:0000313" key="5">
    <source>
        <dbReference type="Proteomes" id="UP000053237"/>
    </source>
</evidence>
<keyword evidence="1" id="KW-0647">Proteasome</keyword>
<dbReference type="OrthoDB" id="1452at2759"/>
<dbReference type="Pfam" id="PF01399">
    <property type="entry name" value="PCI"/>
    <property type="match status" value="1"/>
</dbReference>
<reference evidence="4 5" key="1">
    <citation type="submission" date="2012-05" db="EMBL/GenBank/DDBJ databases">
        <title>Recombination and specialization in a pathogen metapopulation.</title>
        <authorList>
            <person name="Gardiner A."/>
            <person name="Kemen E."/>
            <person name="Schultz-Larsen T."/>
            <person name="MacLean D."/>
            <person name="Van Oosterhout C."/>
            <person name="Jones J.D.G."/>
        </authorList>
    </citation>
    <scope>NUCLEOTIDE SEQUENCE [LARGE SCALE GENOMIC DNA]</scope>
    <source>
        <strain evidence="4 5">Ac Nc2</strain>
    </source>
</reference>
<feature type="compositionally biased region" description="Basic and acidic residues" evidence="2">
    <location>
        <begin position="1"/>
        <end position="12"/>
    </location>
</feature>
<dbReference type="InterPro" id="IPR000717">
    <property type="entry name" value="PCI_dom"/>
</dbReference>
<evidence type="ECO:0000256" key="2">
    <source>
        <dbReference type="SAM" id="MobiDB-lite"/>
    </source>
</evidence>
<sequence length="414" mass="47341">MAGVKGSDDNSKISKQQMAGNLSEEIEEGLGSLPVMRIAEVFYLLSHQQSPQSTLDKGDATYRNELMQFIKSNKMAPYYKYVCTQLHWPIDSELLTTLEKENKDEAIQLDEKIEDATKNLGDIEILEALLTKARMHCRIGDNEAALKAFAVANEKPQSINQKILVSLHCIRIGLFFNDHKLVEEQIRHATLLIDEGGDWDRRNRLKVYEGCYLMMARDFKKACVLFQESAATFTATELMSYNQLVFYCVVTCILCMNRVELKKKIVDSPEILAVLHHTPYLENFLNGLYDCNYKQFFSALVELYPHILRDKYLSIHSRYIIREYRVLAYSQFLEAYRSVTIESMANAFGISVTFLDAELSRFIAAGRLNAKIDKVNGVIETNRPDSKNAQYQAAIKKGDVVLNRIQKLTRAINV</sequence>
<dbReference type="PANTHER" id="PTHR14145">
    <property type="entry name" value="26S PROTESOME SUBUNIT 6"/>
    <property type="match status" value="1"/>
</dbReference>
<name>A0A024GI00_9STRA</name>
<dbReference type="FunCoup" id="A0A024GI00">
    <property type="interactions" value="773"/>
</dbReference>
<dbReference type="AlphaFoldDB" id="A0A024GI00"/>
<evidence type="ECO:0000313" key="4">
    <source>
        <dbReference type="EMBL" id="CCI45948.1"/>
    </source>
</evidence>
<dbReference type="InterPro" id="IPR019585">
    <property type="entry name" value="Rpn7/CSN1"/>
</dbReference>
<dbReference type="Gene3D" id="1.25.40.570">
    <property type="match status" value="1"/>
</dbReference>
<dbReference type="PANTHER" id="PTHR14145:SF1">
    <property type="entry name" value="26S PROTEASOME NON-ATPASE REGULATORY SUBUNIT 6"/>
    <property type="match status" value="1"/>
</dbReference>
<dbReference type="FunFam" id="1.25.40.570:FF:000005">
    <property type="entry name" value="26S proteasome regulatory subunit N7"/>
    <property type="match status" value="1"/>
</dbReference>
<organism evidence="4 5">
    <name type="scientific">Albugo candida</name>
    <dbReference type="NCBI Taxonomy" id="65357"/>
    <lineage>
        <taxon>Eukaryota</taxon>
        <taxon>Sar</taxon>
        <taxon>Stramenopiles</taxon>
        <taxon>Oomycota</taxon>
        <taxon>Peronosporomycetes</taxon>
        <taxon>Albuginales</taxon>
        <taxon>Albuginaceae</taxon>
        <taxon>Albugo</taxon>
    </lineage>
</organism>
<comment type="caution">
    <text evidence="4">The sequence shown here is derived from an EMBL/GenBank/DDBJ whole genome shotgun (WGS) entry which is preliminary data.</text>
</comment>
<dbReference type="Pfam" id="PF21154">
    <property type="entry name" value="RPN7_PSMD6_C"/>
    <property type="match status" value="1"/>
</dbReference>
<dbReference type="PROSITE" id="PS50250">
    <property type="entry name" value="PCI"/>
    <property type="match status" value="1"/>
</dbReference>
<dbReference type="GO" id="GO:0043161">
    <property type="term" value="P:proteasome-mediated ubiquitin-dependent protein catabolic process"/>
    <property type="evidence" value="ECO:0007669"/>
    <property type="project" value="TreeGrafter"/>
</dbReference>
<dbReference type="GO" id="GO:0000502">
    <property type="term" value="C:proteasome complex"/>
    <property type="evidence" value="ECO:0007669"/>
    <property type="project" value="UniProtKB-KW"/>
</dbReference>
<keyword evidence="5" id="KW-1185">Reference proteome</keyword>
<protein>
    <recommendedName>
        <fullName evidence="3">PCI domain-containing protein</fullName>
    </recommendedName>
</protein>
<dbReference type="EMBL" id="CAIX01000112">
    <property type="protein sequence ID" value="CCI45948.1"/>
    <property type="molecule type" value="Genomic_DNA"/>
</dbReference>
<dbReference type="Proteomes" id="UP000053237">
    <property type="component" value="Unassembled WGS sequence"/>
</dbReference>
<dbReference type="SUPFAM" id="SSF46785">
    <property type="entry name" value="Winged helix' DNA-binding domain"/>
    <property type="match status" value="1"/>
</dbReference>
<dbReference type="STRING" id="65357.A0A024GI00"/>